<evidence type="ECO:0000256" key="1">
    <source>
        <dbReference type="SAM" id="MobiDB-lite"/>
    </source>
</evidence>
<dbReference type="RefSeq" id="WP_162475265.1">
    <property type="nucleotide sequence ID" value="NZ_LJAM02000006.1"/>
</dbReference>
<keyword evidence="4" id="KW-1185">Reference proteome</keyword>
<dbReference type="Proteomes" id="UP000244334">
    <property type="component" value="Unassembled WGS sequence"/>
</dbReference>
<evidence type="ECO:0000313" key="4">
    <source>
        <dbReference type="Proteomes" id="UP000244334"/>
    </source>
</evidence>
<dbReference type="EMBL" id="LJAM02000013">
    <property type="protein sequence ID" value="RAP72783.1"/>
    <property type="molecule type" value="Genomic_DNA"/>
</dbReference>
<name>A0A328TV63_9GAMM</name>
<feature type="region of interest" description="Disordered" evidence="1">
    <location>
        <begin position="1"/>
        <end position="22"/>
    </location>
</feature>
<feature type="compositionally biased region" description="Polar residues" evidence="1">
    <location>
        <begin position="12"/>
        <end position="22"/>
    </location>
</feature>
<dbReference type="AlphaFoldDB" id="A0A328TV63"/>
<accession>A0A328TV63</accession>
<evidence type="ECO:0000313" key="3">
    <source>
        <dbReference type="EMBL" id="RAP73011.1"/>
    </source>
</evidence>
<gene>
    <name evidence="3" type="ORF">ACZ87_00150</name>
    <name evidence="2" type="ORF">ACZ87_00390</name>
</gene>
<organism evidence="3 4">
    <name type="scientific">Candidatus Erwinia dacicola</name>
    <dbReference type="NCBI Taxonomy" id="252393"/>
    <lineage>
        <taxon>Bacteria</taxon>
        <taxon>Pseudomonadati</taxon>
        <taxon>Pseudomonadota</taxon>
        <taxon>Gammaproteobacteria</taxon>
        <taxon>Enterobacterales</taxon>
        <taxon>Erwiniaceae</taxon>
        <taxon>Erwinia</taxon>
    </lineage>
</organism>
<comment type="caution">
    <text evidence="3">The sequence shown here is derived from an EMBL/GenBank/DDBJ whole genome shotgun (WGS) entry which is preliminary data.</text>
</comment>
<reference evidence="3 4" key="1">
    <citation type="submission" date="2018-04" db="EMBL/GenBank/DDBJ databases">
        <title>Genomes of the Obligate Erwinia dacicola and Facultative Enterobacter sp. OLF Endosymbionts of the Olive Fruit fly, Bactrocera oleae.</title>
        <authorList>
            <person name="Estes A.M."/>
            <person name="Hearn D.J."/>
            <person name="Agarwal S."/>
            <person name="Pierson E.A."/>
            <person name="Dunning-Hotopp J.C."/>
        </authorList>
    </citation>
    <scope>NUCLEOTIDE SEQUENCE [LARGE SCALE GENOMIC DNA]</scope>
    <source>
        <strain evidence="3 4">Oroville</strain>
    </source>
</reference>
<protein>
    <submittedName>
        <fullName evidence="3">DNA transfer protein gp16</fullName>
    </submittedName>
</protein>
<sequence length="612" mass="64216">MAKAWKEVMASPQYQSLPPDQQAAAQEQYFTEVVAPQAGESAEQAKQAFFSAYPLATQSQQQSPNQQDPSFLQQAGNAIEQAGRGLVNIPFDALQGGASLINAVSQGVGGPKLLDDVYRPVDRPTDPYAQAGEAIGNYLTPGLGVAGNMVAGSLAEAGNQQGDFAENAAKNAAVNLGAQGILSGAAKAVGRGITALRGQVKPEVAQRIAGAEAAGVTPMTSDVLPPSGAFAKGLVQGGEGALLGTGAARAAQQDARQGIIQSYQSKFGEYAPEAVIDSLQRGVRAERNAAGELLSQVSTQMQGRTVPANKTIASLDSAIADLNKLGTLKDTGAVSALEGLRGDLQKAPVSYDDFRNLRSAFREGVKGDNIAMRGRTEAIIDRVYKSMSDDLTSSVGRTLGPSTASKYAAANNAYGSLANRVKNTALKRVLEKGEYVPEVVNSVVYSSKPSEVRNLYSLLDEKGKDAMRAAYISKVAEKSGDSPTRFMSEVNRLRKNPAINDVLGPRHVKELNGLMDVLRLTNRADSASVVTQTGQALANPVRLGSAVVSQGSSLAAEAGYGLMTRVYESKPVRNALLRLSNTKPGSPAYERALNQAAVMVRPLIANGSPPQE</sequence>
<dbReference type="EMBL" id="LJAM02000006">
    <property type="protein sequence ID" value="RAP73011.1"/>
    <property type="molecule type" value="Genomic_DNA"/>
</dbReference>
<proteinExistence type="predicted"/>
<evidence type="ECO:0000313" key="2">
    <source>
        <dbReference type="EMBL" id="RAP72783.1"/>
    </source>
</evidence>